<dbReference type="InterPro" id="IPR037143">
    <property type="entry name" value="4-PPantetheinyl_Trfase_dom_sf"/>
</dbReference>
<evidence type="ECO:0000256" key="8">
    <source>
        <dbReference type="HAMAP-Rule" id="MF_00101"/>
    </source>
</evidence>
<dbReference type="PATRIC" id="fig|1423796.3.peg.2033"/>
<dbReference type="GO" id="GO:0000287">
    <property type="term" value="F:magnesium ion binding"/>
    <property type="evidence" value="ECO:0007669"/>
    <property type="project" value="UniProtKB-UniRule"/>
</dbReference>
<organism evidence="10 11">
    <name type="scientific">Loigolactobacillus rennini DSM 20253</name>
    <dbReference type="NCBI Taxonomy" id="1423796"/>
    <lineage>
        <taxon>Bacteria</taxon>
        <taxon>Bacillati</taxon>
        <taxon>Bacillota</taxon>
        <taxon>Bacilli</taxon>
        <taxon>Lactobacillales</taxon>
        <taxon>Lactobacillaceae</taxon>
        <taxon>Loigolactobacillus</taxon>
    </lineage>
</organism>
<feature type="binding site" evidence="8">
    <location>
        <position position="8"/>
    </location>
    <ligand>
        <name>Mg(2+)</name>
        <dbReference type="ChEBI" id="CHEBI:18420"/>
    </ligand>
</feature>
<dbReference type="NCBIfam" id="TIGR00516">
    <property type="entry name" value="acpS"/>
    <property type="match status" value="1"/>
</dbReference>
<evidence type="ECO:0000256" key="5">
    <source>
        <dbReference type="ARBA" id="ARBA00022842"/>
    </source>
</evidence>
<evidence type="ECO:0000256" key="3">
    <source>
        <dbReference type="ARBA" id="ARBA00022723"/>
    </source>
</evidence>
<reference evidence="10 11" key="1">
    <citation type="journal article" date="2015" name="Genome Announc.">
        <title>Expanding the biotechnology potential of lactobacilli through comparative genomics of 213 strains and associated genera.</title>
        <authorList>
            <person name="Sun Z."/>
            <person name="Harris H.M."/>
            <person name="McCann A."/>
            <person name="Guo C."/>
            <person name="Argimon S."/>
            <person name="Zhang W."/>
            <person name="Yang X."/>
            <person name="Jeffery I.B."/>
            <person name="Cooney J.C."/>
            <person name="Kagawa T.F."/>
            <person name="Liu W."/>
            <person name="Song Y."/>
            <person name="Salvetti E."/>
            <person name="Wrobel A."/>
            <person name="Rasinkangas P."/>
            <person name="Parkhill J."/>
            <person name="Rea M.C."/>
            <person name="O'Sullivan O."/>
            <person name="Ritari J."/>
            <person name="Douillard F.P."/>
            <person name="Paul Ross R."/>
            <person name="Yang R."/>
            <person name="Briner A.E."/>
            <person name="Felis G.E."/>
            <person name="de Vos W.M."/>
            <person name="Barrangou R."/>
            <person name="Klaenhammer T.R."/>
            <person name="Caufield P.W."/>
            <person name="Cui Y."/>
            <person name="Zhang H."/>
            <person name="O'Toole P.W."/>
        </authorList>
    </citation>
    <scope>NUCLEOTIDE SEQUENCE [LARGE SCALE GENOMIC DNA]</scope>
    <source>
        <strain evidence="10 11">DSM 20253</strain>
    </source>
</reference>
<keyword evidence="3 8" id="KW-0479">Metal-binding</keyword>
<dbReference type="NCBIfam" id="TIGR00556">
    <property type="entry name" value="pantethn_trn"/>
    <property type="match status" value="1"/>
</dbReference>
<comment type="cofactor">
    <cofactor evidence="8">
        <name>Mg(2+)</name>
        <dbReference type="ChEBI" id="CHEBI:18420"/>
    </cofactor>
</comment>
<sequence>MIYGVGIDITDIARIKAAQKRNSRFKRRILTQAELAVYETLTAKRQAEYLAGRFSVKESFSKALGTGFRNLSFLEIEVLDNANGQPLATKSPFSGRVLISISHTKTLVMTEVILERRMNE</sequence>
<dbReference type="RefSeq" id="WP_057873092.1">
    <property type="nucleotide sequence ID" value="NZ_AYYI01000007.1"/>
</dbReference>
<keyword evidence="1 8" id="KW-0444">Lipid biosynthesis</keyword>
<dbReference type="GO" id="GO:0006633">
    <property type="term" value="P:fatty acid biosynthetic process"/>
    <property type="evidence" value="ECO:0007669"/>
    <property type="project" value="UniProtKB-UniRule"/>
</dbReference>
<evidence type="ECO:0000256" key="2">
    <source>
        <dbReference type="ARBA" id="ARBA00022679"/>
    </source>
</evidence>
<keyword evidence="2 8" id="KW-0808">Transferase</keyword>
<comment type="caution">
    <text evidence="10">The sequence shown here is derived from an EMBL/GenBank/DDBJ whole genome shotgun (WGS) entry which is preliminary data.</text>
</comment>
<evidence type="ECO:0000259" key="9">
    <source>
        <dbReference type="Pfam" id="PF01648"/>
    </source>
</evidence>
<gene>
    <name evidence="8" type="primary">acpS</name>
    <name evidence="10" type="ORF">FC24_GL002004</name>
</gene>
<dbReference type="InterPro" id="IPR004568">
    <property type="entry name" value="Ppantetheine-prot_Trfase_dom"/>
</dbReference>
<dbReference type="AlphaFoldDB" id="A0A0R2D7W5"/>
<evidence type="ECO:0000256" key="1">
    <source>
        <dbReference type="ARBA" id="ARBA00022516"/>
    </source>
</evidence>
<evidence type="ECO:0000313" key="10">
    <source>
        <dbReference type="EMBL" id="KRM99701.1"/>
    </source>
</evidence>
<dbReference type="GO" id="GO:0005737">
    <property type="term" value="C:cytoplasm"/>
    <property type="evidence" value="ECO:0007669"/>
    <property type="project" value="UniProtKB-SubCell"/>
</dbReference>
<comment type="catalytic activity">
    <reaction evidence="8">
        <text>apo-[ACP] + CoA = holo-[ACP] + adenosine 3',5'-bisphosphate + H(+)</text>
        <dbReference type="Rhea" id="RHEA:12068"/>
        <dbReference type="Rhea" id="RHEA-COMP:9685"/>
        <dbReference type="Rhea" id="RHEA-COMP:9690"/>
        <dbReference type="ChEBI" id="CHEBI:15378"/>
        <dbReference type="ChEBI" id="CHEBI:29999"/>
        <dbReference type="ChEBI" id="CHEBI:57287"/>
        <dbReference type="ChEBI" id="CHEBI:58343"/>
        <dbReference type="ChEBI" id="CHEBI:64479"/>
        <dbReference type="EC" id="2.7.8.7"/>
    </reaction>
</comment>
<keyword evidence="5 8" id="KW-0460">Magnesium</keyword>
<dbReference type="OrthoDB" id="517356at2"/>
<feature type="binding site" evidence="8">
    <location>
        <position position="58"/>
    </location>
    <ligand>
        <name>Mg(2+)</name>
        <dbReference type="ChEBI" id="CHEBI:18420"/>
    </ligand>
</feature>
<dbReference type="Gene3D" id="3.90.470.20">
    <property type="entry name" value="4'-phosphopantetheinyl transferase domain"/>
    <property type="match status" value="1"/>
</dbReference>
<evidence type="ECO:0000256" key="6">
    <source>
        <dbReference type="ARBA" id="ARBA00023098"/>
    </source>
</evidence>
<keyword evidence="8" id="KW-0963">Cytoplasm</keyword>
<feature type="domain" description="4'-phosphopantetheinyl transferase" evidence="9">
    <location>
        <begin position="4"/>
        <end position="89"/>
    </location>
</feature>
<comment type="function">
    <text evidence="8">Transfers the 4'-phosphopantetheine moiety from coenzyme A to a Ser of acyl-carrier-protein.</text>
</comment>
<name>A0A0R2D7W5_9LACO</name>
<dbReference type="InterPro" id="IPR002582">
    <property type="entry name" value="ACPS"/>
</dbReference>
<evidence type="ECO:0000313" key="11">
    <source>
        <dbReference type="Proteomes" id="UP000051638"/>
    </source>
</evidence>
<keyword evidence="6 8" id="KW-0443">Lipid metabolism</keyword>
<comment type="subcellular location">
    <subcellularLocation>
        <location evidence="8">Cytoplasm</location>
    </subcellularLocation>
</comment>
<evidence type="ECO:0000256" key="4">
    <source>
        <dbReference type="ARBA" id="ARBA00022832"/>
    </source>
</evidence>
<dbReference type="EMBL" id="AYYI01000007">
    <property type="protein sequence ID" value="KRM99701.1"/>
    <property type="molecule type" value="Genomic_DNA"/>
</dbReference>
<proteinExistence type="inferred from homology"/>
<protein>
    <recommendedName>
        <fullName evidence="8">Holo-[acyl-carrier-protein] synthase</fullName>
        <shortName evidence="8">Holo-ACP synthase</shortName>
        <ecNumber evidence="8">2.7.8.7</ecNumber>
    </recommendedName>
    <alternativeName>
        <fullName evidence="8">4'-phosphopantetheinyl transferase AcpS</fullName>
    </alternativeName>
</protein>
<dbReference type="HAMAP" id="MF_00101">
    <property type="entry name" value="AcpS"/>
    <property type="match status" value="1"/>
</dbReference>
<dbReference type="STRING" id="1423796.FC24_GL002004"/>
<evidence type="ECO:0000256" key="7">
    <source>
        <dbReference type="ARBA" id="ARBA00023160"/>
    </source>
</evidence>
<dbReference type="GO" id="GO:0008897">
    <property type="term" value="F:holo-[acyl-carrier-protein] synthase activity"/>
    <property type="evidence" value="ECO:0007669"/>
    <property type="project" value="UniProtKB-UniRule"/>
</dbReference>
<dbReference type="SUPFAM" id="SSF56214">
    <property type="entry name" value="4'-phosphopantetheinyl transferase"/>
    <property type="match status" value="1"/>
</dbReference>
<accession>A0A0R2D7W5</accession>
<keyword evidence="4 8" id="KW-0276">Fatty acid metabolism</keyword>
<keyword evidence="7 8" id="KW-0275">Fatty acid biosynthesis</keyword>
<dbReference type="Proteomes" id="UP000051638">
    <property type="component" value="Unassembled WGS sequence"/>
</dbReference>
<keyword evidence="11" id="KW-1185">Reference proteome</keyword>
<dbReference type="EC" id="2.7.8.7" evidence="8"/>
<comment type="similarity">
    <text evidence="8">Belongs to the P-Pant transferase superfamily. AcpS family.</text>
</comment>
<dbReference type="InterPro" id="IPR008278">
    <property type="entry name" value="4-PPantetheinyl_Trfase_dom"/>
</dbReference>
<dbReference type="Pfam" id="PF01648">
    <property type="entry name" value="ACPS"/>
    <property type="match status" value="1"/>
</dbReference>